<dbReference type="Proteomes" id="UP000823775">
    <property type="component" value="Unassembled WGS sequence"/>
</dbReference>
<dbReference type="EC" id="1.23.1.1" evidence="5"/>
<evidence type="ECO:0000256" key="8">
    <source>
        <dbReference type="ARBA" id="ARBA00043173"/>
    </source>
</evidence>
<comment type="caution">
    <text evidence="10">The sequence shown here is derived from an EMBL/GenBank/DDBJ whole genome shotgun (WGS) entry which is preliminary data.</text>
</comment>
<dbReference type="Pfam" id="PF05368">
    <property type="entry name" value="NmrA"/>
    <property type="match status" value="1"/>
</dbReference>
<accession>A0ABS8SWF9</accession>
<dbReference type="PANTHER" id="PTHR43349:SF47">
    <property type="entry name" value="NMRA-LIKE DOMAIN-CONTAINING PROTEIN"/>
    <property type="match status" value="1"/>
</dbReference>
<evidence type="ECO:0000256" key="2">
    <source>
        <dbReference type="ARBA" id="ARBA00011473"/>
    </source>
</evidence>
<proteinExistence type="inferred from homology"/>
<comment type="similarity">
    <text evidence="1">Belongs to the NmrA-type oxidoreductase family. Isoflavone reductase subfamily.</text>
</comment>
<gene>
    <name evidence="10" type="ORF">HAX54_049169</name>
</gene>
<dbReference type="InterPro" id="IPR050608">
    <property type="entry name" value="NmrA-type/Isoflavone_red_sf"/>
</dbReference>
<keyword evidence="3" id="KW-0521">NADP</keyword>
<dbReference type="InterPro" id="IPR036291">
    <property type="entry name" value="NAD(P)-bd_dom_sf"/>
</dbReference>
<keyword evidence="11" id="KW-1185">Reference proteome</keyword>
<evidence type="ECO:0000259" key="9">
    <source>
        <dbReference type="Pfam" id="PF05368"/>
    </source>
</evidence>
<dbReference type="Gene3D" id="3.90.25.10">
    <property type="entry name" value="UDP-galactose 4-epimerase, domain 1"/>
    <property type="match status" value="1"/>
</dbReference>
<dbReference type="EC" id="1.23.1.2" evidence="6"/>
<evidence type="ECO:0000256" key="4">
    <source>
        <dbReference type="ARBA" id="ARBA00023002"/>
    </source>
</evidence>
<dbReference type="PANTHER" id="PTHR43349">
    <property type="entry name" value="PINORESINOL REDUCTASE-RELATED"/>
    <property type="match status" value="1"/>
</dbReference>
<dbReference type="EMBL" id="JACEIK010000829">
    <property type="protein sequence ID" value="MCD7462707.1"/>
    <property type="molecule type" value="Genomic_DNA"/>
</dbReference>
<evidence type="ECO:0000256" key="1">
    <source>
        <dbReference type="ARBA" id="ARBA00005725"/>
    </source>
</evidence>
<comment type="subunit">
    <text evidence="2">Dimer.</text>
</comment>
<evidence type="ECO:0000313" key="10">
    <source>
        <dbReference type="EMBL" id="MCD7462707.1"/>
    </source>
</evidence>
<keyword evidence="4" id="KW-0560">Oxidoreductase</keyword>
<dbReference type="Gene3D" id="3.40.50.720">
    <property type="entry name" value="NAD(P)-binding Rossmann-like Domain"/>
    <property type="match status" value="1"/>
</dbReference>
<dbReference type="InterPro" id="IPR045312">
    <property type="entry name" value="PCBER-like"/>
</dbReference>
<name>A0ABS8SWF9_DATST</name>
<evidence type="ECO:0000256" key="3">
    <source>
        <dbReference type="ARBA" id="ARBA00022857"/>
    </source>
</evidence>
<reference evidence="10 11" key="1">
    <citation type="journal article" date="2021" name="BMC Genomics">
        <title>Datura genome reveals duplications of psychoactive alkaloid biosynthetic genes and high mutation rate following tissue culture.</title>
        <authorList>
            <person name="Rajewski A."/>
            <person name="Carter-House D."/>
            <person name="Stajich J."/>
            <person name="Litt A."/>
        </authorList>
    </citation>
    <scope>NUCLEOTIDE SEQUENCE [LARGE SCALE GENOMIC DNA]</scope>
    <source>
        <strain evidence="10">AR-01</strain>
    </source>
</reference>
<evidence type="ECO:0000256" key="6">
    <source>
        <dbReference type="ARBA" id="ARBA00038910"/>
    </source>
</evidence>
<organism evidence="10 11">
    <name type="scientific">Datura stramonium</name>
    <name type="common">Jimsonweed</name>
    <name type="synonym">Common thornapple</name>
    <dbReference type="NCBI Taxonomy" id="4076"/>
    <lineage>
        <taxon>Eukaryota</taxon>
        <taxon>Viridiplantae</taxon>
        <taxon>Streptophyta</taxon>
        <taxon>Embryophyta</taxon>
        <taxon>Tracheophyta</taxon>
        <taxon>Spermatophyta</taxon>
        <taxon>Magnoliopsida</taxon>
        <taxon>eudicotyledons</taxon>
        <taxon>Gunneridae</taxon>
        <taxon>Pentapetalae</taxon>
        <taxon>asterids</taxon>
        <taxon>lamiids</taxon>
        <taxon>Solanales</taxon>
        <taxon>Solanaceae</taxon>
        <taxon>Solanoideae</taxon>
        <taxon>Datureae</taxon>
        <taxon>Datura</taxon>
    </lineage>
</organism>
<dbReference type="CDD" id="cd05259">
    <property type="entry name" value="PCBER_SDR_a"/>
    <property type="match status" value="1"/>
</dbReference>
<evidence type="ECO:0000256" key="7">
    <source>
        <dbReference type="ARBA" id="ARBA00042771"/>
    </source>
</evidence>
<protein>
    <recommendedName>
        <fullName evidence="7">(+)-lariciresinol reductase</fullName>
        <ecNumber evidence="5">1.23.1.1</ecNumber>
        <ecNumber evidence="6">1.23.1.2</ecNumber>
    </recommendedName>
    <alternativeName>
        <fullName evidence="8">(+)-pinoresinol reductase</fullName>
    </alternativeName>
</protein>
<evidence type="ECO:0000313" key="11">
    <source>
        <dbReference type="Proteomes" id="UP000823775"/>
    </source>
</evidence>
<feature type="domain" description="NmrA-like" evidence="9">
    <location>
        <begin position="3"/>
        <end position="308"/>
    </location>
</feature>
<dbReference type="InterPro" id="IPR008030">
    <property type="entry name" value="NmrA-like"/>
</dbReference>
<dbReference type="SUPFAM" id="SSF51735">
    <property type="entry name" value="NAD(P)-binding Rossmann-fold domains"/>
    <property type="match status" value="1"/>
</dbReference>
<evidence type="ECO:0000256" key="5">
    <source>
        <dbReference type="ARBA" id="ARBA00038909"/>
    </source>
</evidence>
<sequence>MAKSKVLIVGGTGYLGKRLVKASLANGHDTYILQRPEIGVDIEKIEMLISFKMQGAHLLTASFHDHRSLVDAVKLVDVVICAISGVHIRSHHILLQLKLVDAIKEAGNIKRFLPSEFGTDPARMENAMEPGRVTFDDKMVVRKAIEEAGIPFTYVSANCFAGYFLGGLCQIGHILPSTDSVVLLGDGNQKGIYVDEDDIATYTIKAIDDPRTLNKTLYLRPPKNILSQREVVQIWEKLIGKELKKSILSKEEFLAPINELAYAEQVGLCHYYHVCYEGCLVNFEIGEEGEEASTLYPEVNYTTVEHYMKRYV</sequence>